<dbReference type="GO" id="GO:0006729">
    <property type="term" value="P:tetrahydrobiopterin biosynthetic process"/>
    <property type="evidence" value="ECO:0007669"/>
    <property type="project" value="InterPro"/>
</dbReference>
<dbReference type="InterPro" id="IPR001533">
    <property type="entry name" value="Pterin_deHydtase"/>
</dbReference>
<gene>
    <name evidence="7" type="ORF">EPUL_003398</name>
</gene>
<protein>
    <recommendedName>
        <fullName evidence="3">4a-hydroxytetrahydrobiopterin dehydratase</fullName>
        <ecNumber evidence="3">4.2.1.96</ecNumber>
    </recommendedName>
    <alternativeName>
        <fullName evidence="5">4-alpha-hydroxy-tetrahydropterin dehydratase</fullName>
    </alternativeName>
</protein>
<comment type="caution">
    <text evidence="7">The sequence shown here is derived from an EMBL/GenBank/DDBJ whole genome shotgun (WGS) entry which is preliminary data.</text>
</comment>
<reference evidence="7 8" key="1">
    <citation type="submission" date="2017-10" db="EMBL/GenBank/DDBJ databases">
        <title>Development of genomic resources for the powdery mildew, Erysiphe pulchra.</title>
        <authorList>
            <person name="Wadl P.A."/>
            <person name="Mack B.M."/>
            <person name="Moore G."/>
            <person name="Beltz S.B."/>
        </authorList>
    </citation>
    <scope>NUCLEOTIDE SEQUENCE [LARGE SCALE GENOMIC DNA]</scope>
    <source>
        <strain evidence="7">Cflorida</strain>
    </source>
</reference>
<keyword evidence="8" id="KW-1185">Reference proteome</keyword>
<keyword evidence="4" id="KW-0456">Lyase</keyword>
<dbReference type="GO" id="GO:0008124">
    <property type="term" value="F:4-alpha-hydroxytetrahydrobiopterin dehydratase activity"/>
    <property type="evidence" value="ECO:0007669"/>
    <property type="project" value="UniProtKB-EC"/>
</dbReference>
<evidence type="ECO:0000313" key="8">
    <source>
        <dbReference type="Proteomes" id="UP000237438"/>
    </source>
</evidence>
<feature type="compositionally biased region" description="Polar residues" evidence="6">
    <location>
        <begin position="1"/>
        <end position="10"/>
    </location>
</feature>
<dbReference type="EMBL" id="PEDP01000542">
    <property type="protein sequence ID" value="POS85640.1"/>
    <property type="molecule type" value="Genomic_DNA"/>
</dbReference>
<dbReference type="OrthoDB" id="277398at2759"/>
<dbReference type="SUPFAM" id="SSF55248">
    <property type="entry name" value="PCD-like"/>
    <property type="match status" value="1"/>
</dbReference>
<evidence type="ECO:0000256" key="5">
    <source>
        <dbReference type="ARBA" id="ARBA00030497"/>
    </source>
</evidence>
<evidence type="ECO:0000256" key="1">
    <source>
        <dbReference type="ARBA" id="ARBA00001554"/>
    </source>
</evidence>
<dbReference type="EC" id="4.2.1.96" evidence="3"/>
<dbReference type="AlphaFoldDB" id="A0A2S4PUC3"/>
<dbReference type="CDD" id="cd00488">
    <property type="entry name" value="PCD_DCoH"/>
    <property type="match status" value="1"/>
</dbReference>
<evidence type="ECO:0000256" key="4">
    <source>
        <dbReference type="ARBA" id="ARBA00023239"/>
    </source>
</evidence>
<dbReference type="Proteomes" id="UP000237438">
    <property type="component" value="Unassembled WGS sequence"/>
</dbReference>
<sequence length="195" mass="21979">MTSSSSGSRSNKIDNNNDNDDNCSIKNPHYLTRDEEKRTKSRLTIDDLQFSAGYSREQGMKDISMLLRGVEGGVGEGRWTIASDAKGVERTFKFKGFKNAWAFMNIVASESVLKKHHPEWSNLQIYNTVFIRWTTHSPAGLSEKDVMNARFCDQHAKVFGEITAEVNDENNLGADQKLVNNIVDMARDCCIPKKP</sequence>
<feature type="region of interest" description="Disordered" evidence="6">
    <location>
        <begin position="1"/>
        <end position="29"/>
    </location>
</feature>
<evidence type="ECO:0000256" key="3">
    <source>
        <dbReference type="ARBA" id="ARBA00013252"/>
    </source>
</evidence>
<organism evidence="7 8">
    <name type="scientific">Erysiphe pulchra</name>
    <dbReference type="NCBI Taxonomy" id="225359"/>
    <lineage>
        <taxon>Eukaryota</taxon>
        <taxon>Fungi</taxon>
        <taxon>Dikarya</taxon>
        <taxon>Ascomycota</taxon>
        <taxon>Pezizomycotina</taxon>
        <taxon>Leotiomycetes</taxon>
        <taxon>Erysiphales</taxon>
        <taxon>Erysiphaceae</taxon>
        <taxon>Erysiphe</taxon>
    </lineage>
</organism>
<comment type="catalytic activity">
    <reaction evidence="1">
        <text>(4aS,6R)-4a-hydroxy-L-erythro-5,6,7,8-tetrahydrobiopterin = (6R)-L-erythro-6,7-dihydrobiopterin + H2O</text>
        <dbReference type="Rhea" id="RHEA:11920"/>
        <dbReference type="ChEBI" id="CHEBI:15377"/>
        <dbReference type="ChEBI" id="CHEBI:15642"/>
        <dbReference type="ChEBI" id="CHEBI:43120"/>
        <dbReference type="EC" id="4.2.1.96"/>
    </reaction>
</comment>
<evidence type="ECO:0000256" key="2">
    <source>
        <dbReference type="ARBA" id="ARBA00006472"/>
    </source>
</evidence>
<dbReference type="PANTHER" id="PTHR12599">
    <property type="entry name" value="PTERIN-4-ALPHA-CARBINOLAMINE DEHYDRATASE"/>
    <property type="match status" value="1"/>
</dbReference>
<dbReference type="InterPro" id="IPR036428">
    <property type="entry name" value="PCD_sf"/>
</dbReference>
<comment type="similarity">
    <text evidence="2">Belongs to the pterin-4-alpha-carbinolamine dehydratase family.</text>
</comment>
<dbReference type="Gene3D" id="3.30.1360.20">
    <property type="entry name" value="Transcriptional coactivator/pterin dehydratase"/>
    <property type="match status" value="1"/>
</dbReference>
<evidence type="ECO:0000256" key="6">
    <source>
        <dbReference type="SAM" id="MobiDB-lite"/>
    </source>
</evidence>
<dbReference type="PANTHER" id="PTHR12599:SF0">
    <property type="entry name" value="PTERIN-4-ALPHA-CARBINOLAMINE DEHYDRATASE"/>
    <property type="match status" value="1"/>
</dbReference>
<accession>A0A2S4PUC3</accession>
<name>A0A2S4PUC3_9PEZI</name>
<dbReference type="STRING" id="225359.A0A2S4PUC3"/>
<proteinExistence type="inferred from homology"/>
<evidence type="ECO:0000313" key="7">
    <source>
        <dbReference type="EMBL" id="POS85640.1"/>
    </source>
</evidence>
<dbReference type="Pfam" id="PF01329">
    <property type="entry name" value="Pterin_4a"/>
    <property type="match status" value="1"/>
</dbReference>